<sequence length="128" mass="14368">MPDKLIDKAVELLRSTQDTPYKIAKATGLSQTIIGKWKKGEGKPSRANARYILQYFGIPNIEDQPISQGGEDVTLPKAETNNLDTMERMKFFEALERRDQEVSRLITIIEKMQGITQGAESAAQKKEA</sequence>
<protein>
    <submittedName>
        <fullName evidence="2">Helix-turn-helix transcriptional regulator</fullName>
    </submittedName>
</protein>
<name>A0ABQ6S064_9BACT</name>
<accession>A0ABQ6S064</accession>
<evidence type="ECO:0000313" key="2">
    <source>
        <dbReference type="EMBL" id="KAA3157600.1"/>
    </source>
</evidence>
<dbReference type="Gene3D" id="1.10.260.40">
    <property type="entry name" value="lambda repressor-like DNA-binding domains"/>
    <property type="match status" value="1"/>
</dbReference>
<organism evidence="2 3">
    <name type="scientific">Alistipes finegoldii</name>
    <dbReference type="NCBI Taxonomy" id="214856"/>
    <lineage>
        <taxon>Bacteria</taxon>
        <taxon>Pseudomonadati</taxon>
        <taxon>Bacteroidota</taxon>
        <taxon>Bacteroidia</taxon>
        <taxon>Bacteroidales</taxon>
        <taxon>Rikenellaceae</taxon>
        <taxon>Alistipes</taxon>
    </lineage>
</organism>
<feature type="domain" description="HTH cro/C1-type" evidence="1">
    <location>
        <begin position="24"/>
        <end position="64"/>
    </location>
</feature>
<dbReference type="InterPro" id="IPR010982">
    <property type="entry name" value="Lambda_DNA-bd_dom_sf"/>
</dbReference>
<keyword evidence="3" id="KW-1185">Reference proteome</keyword>
<dbReference type="InterPro" id="IPR001387">
    <property type="entry name" value="Cro/C1-type_HTH"/>
</dbReference>
<evidence type="ECO:0000259" key="1">
    <source>
        <dbReference type="PROSITE" id="PS50943"/>
    </source>
</evidence>
<gene>
    <name evidence="2" type="ORF">F2A26_14340</name>
</gene>
<dbReference type="PROSITE" id="PS50943">
    <property type="entry name" value="HTH_CROC1"/>
    <property type="match status" value="1"/>
</dbReference>
<dbReference type="CDD" id="cd00093">
    <property type="entry name" value="HTH_XRE"/>
    <property type="match status" value="1"/>
</dbReference>
<reference evidence="2 3" key="1">
    <citation type="journal article" date="2019" name="Nat. Med.">
        <title>A library of human gut bacterial isolates paired with longitudinal multiomics data enables mechanistic microbiome research.</title>
        <authorList>
            <person name="Poyet M."/>
            <person name="Groussin M."/>
            <person name="Gibbons S.M."/>
            <person name="Avila-Pacheco J."/>
            <person name="Jiang X."/>
            <person name="Kearney S.M."/>
            <person name="Perrotta A.R."/>
            <person name="Berdy B."/>
            <person name="Zhao S."/>
            <person name="Lieberman T.D."/>
            <person name="Swanson P.K."/>
            <person name="Smith M."/>
            <person name="Roesemann S."/>
            <person name="Alexander J.E."/>
            <person name="Rich S.A."/>
            <person name="Livny J."/>
            <person name="Vlamakis H."/>
            <person name="Clish C."/>
            <person name="Bullock K."/>
            <person name="Deik A."/>
            <person name="Scott J."/>
            <person name="Pierce K.A."/>
            <person name="Xavier R.J."/>
            <person name="Alm E.J."/>
        </authorList>
    </citation>
    <scope>NUCLEOTIDE SEQUENCE [LARGE SCALE GENOMIC DNA]</scope>
    <source>
        <strain evidence="2 3">BIOML-A1</strain>
    </source>
</reference>
<comment type="caution">
    <text evidence="2">The sequence shown here is derived from an EMBL/GenBank/DDBJ whole genome shotgun (WGS) entry which is preliminary data.</text>
</comment>
<dbReference type="Proteomes" id="UP000324870">
    <property type="component" value="Unassembled WGS sequence"/>
</dbReference>
<dbReference type="RefSeq" id="WP_130064049.1">
    <property type="nucleotide sequence ID" value="NZ_RCXA01000060.1"/>
</dbReference>
<dbReference type="SUPFAM" id="SSF47413">
    <property type="entry name" value="lambda repressor-like DNA-binding domains"/>
    <property type="match status" value="1"/>
</dbReference>
<dbReference type="EMBL" id="VVND01000043">
    <property type="protein sequence ID" value="KAA3157600.1"/>
    <property type="molecule type" value="Genomic_DNA"/>
</dbReference>
<proteinExistence type="predicted"/>
<evidence type="ECO:0000313" key="3">
    <source>
        <dbReference type="Proteomes" id="UP000324870"/>
    </source>
</evidence>